<feature type="compositionally biased region" description="Low complexity" evidence="7">
    <location>
        <begin position="498"/>
        <end position="522"/>
    </location>
</feature>
<accession>A0ABP0H5F3</accession>
<name>A0ABP0H5F3_CLALP</name>
<gene>
    <name evidence="9" type="ORF">CVLEPA_LOCUS32066</name>
</gene>
<comment type="caution">
    <text evidence="9">The sequence shown here is derived from an EMBL/GenBank/DDBJ whole genome shotgun (WGS) entry which is preliminary data.</text>
</comment>
<evidence type="ECO:0000259" key="8">
    <source>
        <dbReference type="SMART" id="SM00803"/>
    </source>
</evidence>
<dbReference type="Proteomes" id="UP001642483">
    <property type="component" value="Unassembled WGS sequence"/>
</dbReference>
<reference evidence="9 10" key="1">
    <citation type="submission" date="2024-02" db="EMBL/GenBank/DDBJ databases">
        <authorList>
            <person name="Daric V."/>
            <person name="Darras S."/>
        </authorList>
    </citation>
    <scope>NUCLEOTIDE SEQUENCE [LARGE SCALE GENOMIC DNA]</scope>
</reference>
<evidence type="ECO:0000256" key="5">
    <source>
        <dbReference type="ARBA" id="ARBA00023242"/>
    </source>
</evidence>
<dbReference type="InterPro" id="IPR046344">
    <property type="entry name" value="TAF6_C_sf"/>
</dbReference>
<dbReference type="CDD" id="cd08050">
    <property type="entry name" value="TAF6C"/>
    <property type="match status" value="1"/>
</dbReference>
<feature type="region of interest" description="Disordered" evidence="7">
    <location>
        <begin position="496"/>
        <end position="541"/>
    </location>
</feature>
<dbReference type="SMART" id="SM00803">
    <property type="entry name" value="TAF"/>
    <property type="match status" value="1"/>
</dbReference>
<keyword evidence="10" id="KW-1185">Reference proteome</keyword>
<protein>
    <recommendedName>
        <fullName evidence="6">Transcription initiation factor TFIID subunit 6</fullName>
    </recommendedName>
</protein>
<dbReference type="EMBL" id="CAWYQH010000174">
    <property type="protein sequence ID" value="CAK8698643.1"/>
    <property type="molecule type" value="Genomic_DNA"/>
</dbReference>
<dbReference type="Gene3D" id="1.25.40.770">
    <property type="entry name" value="TAF6, C-terminal HEAT repeat domain"/>
    <property type="match status" value="1"/>
</dbReference>
<evidence type="ECO:0000256" key="3">
    <source>
        <dbReference type="ARBA" id="ARBA00023015"/>
    </source>
</evidence>
<dbReference type="PANTHER" id="PTHR10221:SF9">
    <property type="entry name" value="TRANSCRIPTION INITIATION FACTOR TFIID SUBUNIT 6"/>
    <property type="match status" value="1"/>
</dbReference>
<dbReference type="Pfam" id="PF02969">
    <property type="entry name" value="TAF"/>
    <property type="match status" value="1"/>
</dbReference>
<evidence type="ECO:0000313" key="9">
    <source>
        <dbReference type="EMBL" id="CAK8698643.1"/>
    </source>
</evidence>
<evidence type="ECO:0000256" key="4">
    <source>
        <dbReference type="ARBA" id="ARBA00023163"/>
    </source>
</evidence>
<keyword evidence="4" id="KW-0804">Transcription</keyword>
<evidence type="ECO:0000256" key="6">
    <source>
        <dbReference type="ARBA" id="ARBA00040091"/>
    </source>
</evidence>
<dbReference type="InterPro" id="IPR009072">
    <property type="entry name" value="Histone-fold"/>
</dbReference>
<evidence type="ECO:0000256" key="2">
    <source>
        <dbReference type="ARBA" id="ARBA00007688"/>
    </source>
</evidence>
<comment type="similarity">
    <text evidence="2">Belongs to the TAF6 family.</text>
</comment>
<dbReference type="InterPro" id="IPR037796">
    <property type="entry name" value="TAF6"/>
</dbReference>
<dbReference type="SUPFAM" id="SSF47113">
    <property type="entry name" value="Histone-fold"/>
    <property type="match status" value="1"/>
</dbReference>
<dbReference type="Pfam" id="PF07571">
    <property type="entry name" value="TAF6_C"/>
    <property type="match status" value="1"/>
</dbReference>
<organism evidence="9 10">
    <name type="scientific">Clavelina lepadiformis</name>
    <name type="common">Light-bulb sea squirt</name>
    <name type="synonym">Ascidia lepadiformis</name>
    <dbReference type="NCBI Taxonomy" id="159417"/>
    <lineage>
        <taxon>Eukaryota</taxon>
        <taxon>Metazoa</taxon>
        <taxon>Chordata</taxon>
        <taxon>Tunicata</taxon>
        <taxon>Ascidiacea</taxon>
        <taxon>Aplousobranchia</taxon>
        <taxon>Clavelinidae</taxon>
        <taxon>Clavelina</taxon>
    </lineage>
</organism>
<evidence type="ECO:0000256" key="1">
    <source>
        <dbReference type="ARBA" id="ARBA00004123"/>
    </source>
</evidence>
<dbReference type="SUPFAM" id="SSF48371">
    <property type="entry name" value="ARM repeat"/>
    <property type="match status" value="1"/>
</dbReference>
<keyword evidence="5" id="KW-0539">Nucleus</keyword>
<evidence type="ECO:0000256" key="7">
    <source>
        <dbReference type="SAM" id="MobiDB-lite"/>
    </source>
</evidence>
<proteinExistence type="inferred from homology"/>
<feature type="domain" description="TATA box binding protein associated factor (TAF) histone-like fold" evidence="8">
    <location>
        <begin position="26"/>
        <end position="90"/>
    </location>
</feature>
<dbReference type="InterPro" id="IPR016024">
    <property type="entry name" value="ARM-type_fold"/>
</dbReference>
<dbReference type="Gene3D" id="1.10.20.10">
    <property type="entry name" value="Histone, subunit A"/>
    <property type="match status" value="1"/>
</dbReference>
<sequence length="557" mass="61316">MCNLALMAESKTPGFWTKNCEKSGLAAVSTDSIKAAAESIGISQLPDQVSVRLANETTFRIKEIFQDSLKFCNHRKSRKLSCQDIDNALKSKNIEPLYGFVSKDFIPFRFSSGGGRELHFVEEKELDLNDIINAPLPKITYDVAIKAHWLAIEGVQPSIPENPAPEKQFSIDILKKGESKEPKTGIKALKSCHVQNNNPLISAKKPDSSSTSLVSLKPQFTHELSVEQQLYYKEITEAAVGSSEARRAEALQSLATDPGLAQMLPRFSTFVSEGVRVNVVQNNLALLIYLMRMVKALMDNPTLNLEKYLHEMIPAMMTCVVSRQLCTRPDVDNHWALRDYAARLMAQICRSFSTSTNLIQSRITGTFCKCLHDDKSSLAARYGSVAGLAELGPNVIQSLALPRLRVEGDRIKNILESPLLNAIDRTAAEHLRGLLVKHCGHVIKGLRQPPDLSEDYSNEYGYLGPLICQHITKLREQEAHKSRLLASAGLNRPAMGIGSRPSLMSTGSSSSQQNSSLSSSPNLDHQFSLNSNPSSVGASSRMTFYGSNSKTSMFDGS</sequence>
<dbReference type="CDD" id="cd22931">
    <property type="entry name" value="HFD_TAF6"/>
    <property type="match status" value="1"/>
</dbReference>
<keyword evidence="3" id="KW-0805">Transcription regulation</keyword>
<feature type="compositionally biased region" description="Polar residues" evidence="7">
    <location>
        <begin position="523"/>
        <end position="541"/>
    </location>
</feature>
<dbReference type="InterPro" id="IPR004823">
    <property type="entry name" value="TAF_TATA-bd_Histone-like_dom"/>
</dbReference>
<comment type="subcellular location">
    <subcellularLocation>
        <location evidence="1">Nucleus</location>
    </subcellularLocation>
</comment>
<dbReference type="InterPro" id="IPR011442">
    <property type="entry name" value="TAF6_C"/>
</dbReference>
<evidence type="ECO:0000313" key="10">
    <source>
        <dbReference type="Proteomes" id="UP001642483"/>
    </source>
</evidence>
<dbReference type="PANTHER" id="PTHR10221">
    <property type="entry name" value="TRANSCRIPTION INITIATION FACTOR TFIID SUBUNIT 6"/>
    <property type="match status" value="1"/>
</dbReference>